<evidence type="ECO:0000313" key="6">
    <source>
        <dbReference type="EMBL" id="HIU34917.1"/>
    </source>
</evidence>
<dbReference type="Proteomes" id="UP000824072">
    <property type="component" value="Unassembled WGS sequence"/>
</dbReference>
<reference evidence="6" key="2">
    <citation type="journal article" date="2021" name="PeerJ">
        <title>Extensive microbial diversity within the chicken gut microbiome revealed by metagenomics and culture.</title>
        <authorList>
            <person name="Gilroy R."/>
            <person name="Ravi A."/>
            <person name="Getino M."/>
            <person name="Pursley I."/>
            <person name="Horton D.L."/>
            <person name="Alikhan N.F."/>
            <person name="Baker D."/>
            <person name="Gharbi K."/>
            <person name="Hall N."/>
            <person name="Watson M."/>
            <person name="Adriaenssens E.M."/>
            <person name="Foster-Nyarko E."/>
            <person name="Jarju S."/>
            <person name="Secka A."/>
            <person name="Antonio M."/>
            <person name="Oren A."/>
            <person name="Chaudhuri R.R."/>
            <person name="La Ragione R."/>
            <person name="Hildebrand F."/>
            <person name="Pallen M.J."/>
        </authorList>
    </citation>
    <scope>NUCLEOTIDE SEQUENCE</scope>
    <source>
        <strain evidence="6">ChiHcec3-11533</strain>
    </source>
</reference>
<dbReference type="Gene3D" id="3.40.50.2300">
    <property type="match status" value="2"/>
</dbReference>
<keyword evidence="3 4" id="KW-0732">Signal</keyword>
<organism evidence="6 7">
    <name type="scientific">Candidatus Pullichristensenella excrementigallinarum</name>
    <dbReference type="NCBI Taxonomy" id="2840907"/>
    <lineage>
        <taxon>Bacteria</taxon>
        <taxon>Bacillati</taxon>
        <taxon>Bacillota</taxon>
        <taxon>Clostridia</taxon>
        <taxon>Candidatus Pullichristensenella</taxon>
    </lineage>
</organism>
<dbReference type="SUPFAM" id="SSF53822">
    <property type="entry name" value="Periplasmic binding protein-like I"/>
    <property type="match status" value="1"/>
</dbReference>
<dbReference type="GO" id="GO:0030246">
    <property type="term" value="F:carbohydrate binding"/>
    <property type="evidence" value="ECO:0007669"/>
    <property type="project" value="UniProtKB-ARBA"/>
</dbReference>
<dbReference type="PANTHER" id="PTHR46847:SF1">
    <property type="entry name" value="D-ALLOSE-BINDING PERIPLASMIC PROTEIN-RELATED"/>
    <property type="match status" value="1"/>
</dbReference>
<comment type="subcellular location">
    <subcellularLocation>
        <location evidence="1">Cell envelope</location>
    </subcellularLocation>
</comment>
<evidence type="ECO:0000256" key="3">
    <source>
        <dbReference type="ARBA" id="ARBA00022729"/>
    </source>
</evidence>
<name>A0A9D1LDQ1_9FIRM</name>
<sequence length="321" mass="34898">MKKLLSILLALMLVLGMSFGAVAEELPRVAFICKGYSDTYTYLVGQIFMEYWEENYSDLYTVEMFDGEIDNNVINELLETCVVDGFDAIILQQNDPDSPVPIIQDAVSKGIYVIVTVGSVNDDGASYYLDADPVQQGSLLVDYAVEQGMVTEGTNCVILRGIDGTFHADGRHEGFITGLEAAGANIIDDQTANWTTSEAQPIVEAWLVSNPEIECIFAANDDMALGAINAMEMADRMDIKVFSVDANELGCIALKEGKLTATVAQDTFGYAHGAADYAAKLLQGEEVESQRLDSQLILLDQVDDILSQVHGYTEEEIAAIG</sequence>
<comment type="similarity">
    <text evidence="2">Belongs to the bacterial solute-binding protein 2 family.</text>
</comment>
<reference evidence="6" key="1">
    <citation type="submission" date="2020-10" db="EMBL/GenBank/DDBJ databases">
        <authorList>
            <person name="Gilroy R."/>
        </authorList>
    </citation>
    <scope>NUCLEOTIDE SEQUENCE</scope>
    <source>
        <strain evidence="6">ChiHcec3-11533</strain>
    </source>
</reference>
<comment type="caution">
    <text evidence="6">The sequence shown here is derived from an EMBL/GenBank/DDBJ whole genome shotgun (WGS) entry which is preliminary data.</text>
</comment>
<dbReference type="EMBL" id="DVMU01000215">
    <property type="protein sequence ID" value="HIU34917.1"/>
    <property type="molecule type" value="Genomic_DNA"/>
</dbReference>
<evidence type="ECO:0000313" key="7">
    <source>
        <dbReference type="Proteomes" id="UP000824072"/>
    </source>
</evidence>
<proteinExistence type="inferred from homology"/>
<protein>
    <submittedName>
        <fullName evidence="6">Sugar ABC transporter substrate-binding protein</fullName>
    </submittedName>
</protein>
<feature type="signal peptide" evidence="4">
    <location>
        <begin position="1"/>
        <end position="23"/>
    </location>
</feature>
<dbReference type="GO" id="GO:0030313">
    <property type="term" value="C:cell envelope"/>
    <property type="evidence" value="ECO:0007669"/>
    <property type="project" value="UniProtKB-SubCell"/>
</dbReference>
<dbReference type="Pfam" id="PF13407">
    <property type="entry name" value="Peripla_BP_4"/>
    <property type="match status" value="1"/>
</dbReference>
<dbReference type="PANTHER" id="PTHR46847">
    <property type="entry name" value="D-ALLOSE-BINDING PERIPLASMIC PROTEIN-RELATED"/>
    <property type="match status" value="1"/>
</dbReference>
<dbReference type="AlphaFoldDB" id="A0A9D1LDQ1"/>
<gene>
    <name evidence="6" type="ORF">IAB02_10165</name>
</gene>
<dbReference type="InterPro" id="IPR028082">
    <property type="entry name" value="Peripla_BP_I"/>
</dbReference>
<feature type="chain" id="PRO_5038560102" evidence="4">
    <location>
        <begin position="24"/>
        <end position="321"/>
    </location>
</feature>
<evidence type="ECO:0000256" key="2">
    <source>
        <dbReference type="ARBA" id="ARBA00007639"/>
    </source>
</evidence>
<dbReference type="InterPro" id="IPR025997">
    <property type="entry name" value="SBP_2_dom"/>
</dbReference>
<dbReference type="CDD" id="cd01536">
    <property type="entry name" value="PBP1_ABC_sugar_binding-like"/>
    <property type="match status" value="1"/>
</dbReference>
<evidence type="ECO:0000259" key="5">
    <source>
        <dbReference type="Pfam" id="PF13407"/>
    </source>
</evidence>
<feature type="domain" description="Periplasmic binding protein" evidence="5">
    <location>
        <begin position="29"/>
        <end position="286"/>
    </location>
</feature>
<accession>A0A9D1LDQ1</accession>
<evidence type="ECO:0000256" key="4">
    <source>
        <dbReference type="SAM" id="SignalP"/>
    </source>
</evidence>
<evidence type="ECO:0000256" key="1">
    <source>
        <dbReference type="ARBA" id="ARBA00004196"/>
    </source>
</evidence>